<comment type="caution">
    <text evidence="1">The sequence shown here is derived from an EMBL/GenBank/DDBJ whole genome shotgun (WGS) entry which is preliminary data.</text>
</comment>
<feature type="non-terminal residue" evidence="1">
    <location>
        <position position="1"/>
    </location>
</feature>
<protein>
    <submittedName>
        <fullName evidence="1">Uncharacterized protein</fullName>
    </submittedName>
</protein>
<keyword evidence="2" id="KW-1185">Reference proteome</keyword>
<gene>
    <name evidence="1" type="ORF">BG011_002630</name>
</gene>
<dbReference type="AlphaFoldDB" id="A0A9P6PJC7"/>
<name>A0A9P6PJC7_9FUNG</name>
<evidence type="ECO:0000313" key="1">
    <source>
        <dbReference type="EMBL" id="KAG0245911.1"/>
    </source>
</evidence>
<organism evidence="1 2">
    <name type="scientific">Mortierella polycephala</name>
    <dbReference type="NCBI Taxonomy" id="41804"/>
    <lineage>
        <taxon>Eukaryota</taxon>
        <taxon>Fungi</taxon>
        <taxon>Fungi incertae sedis</taxon>
        <taxon>Mucoromycota</taxon>
        <taxon>Mortierellomycotina</taxon>
        <taxon>Mortierellomycetes</taxon>
        <taxon>Mortierellales</taxon>
        <taxon>Mortierellaceae</taxon>
        <taxon>Mortierella</taxon>
    </lineage>
</organism>
<proteinExistence type="predicted"/>
<dbReference type="EMBL" id="JAAAJA010001867">
    <property type="protein sequence ID" value="KAG0245911.1"/>
    <property type="molecule type" value="Genomic_DNA"/>
</dbReference>
<accession>A0A9P6PJC7</accession>
<evidence type="ECO:0000313" key="2">
    <source>
        <dbReference type="Proteomes" id="UP000726737"/>
    </source>
</evidence>
<sequence>LLAFRTPFVAFELVQKFDVPTWEDLWKVVVIDTDGRTLETLKFGLGIRPNNLEIDNLSR</sequence>
<dbReference type="OrthoDB" id="2486072at2759"/>
<dbReference type="Proteomes" id="UP000726737">
    <property type="component" value="Unassembled WGS sequence"/>
</dbReference>
<feature type="non-terminal residue" evidence="1">
    <location>
        <position position="59"/>
    </location>
</feature>
<reference evidence="1" key="1">
    <citation type="journal article" date="2020" name="Fungal Divers.">
        <title>Resolving the Mortierellaceae phylogeny through synthesis of multi-gene phylogenetics and phylogenomics.</title>
        <authorList>
            <person name="Vandepol N."/>
            <person name="Liber J."/>
            <person name="Desiro A."/>
            <person name="Na H."/>
            <person name="Kennedy M."/>
            <person name="Barry K."/>
            <person name="Grigoriev I.V."/>
            <person name="Miller A.N."/>
            <person name="O'Donnell K."/>
            <person name="Stajich J.E."/>
            <person name="Bonito G."/>
        </authorList>
    </citation>
    <scope>NUCLEOTIDE SEQUENCE</scope>
    <source>
        <strain evidence="1">KOD948</strain>
    </source>
</reference>